<proteinExistence type="predicted"/>
<evidence type="ECO:0000313" key="2">
    <source>
        <dbReference type="Proteomes" id="UP001157353"/>
    </source>
</evidence>
<reference evidence="2" key="1">
    <citation type="journal article" date="2019" name="Int. J. Syst. Evol. Microbiol.">
        <title>The Global Catalogue of Microorganisms (GCM) 10K type strain sequencing project: providing services to taxonomists for standard genome sequencing and annotation.</title>
        <authorList>
            <consortium name="The Broad Institute Genomics Platform"/>
            <consortium name="The Broad Institute Genome Sequencing Center for Infectious Disease"/>
            <person name="Wu L."/>
            <person name="Ma J."/>
        </authorList>
    </citation>
    <scope>NUCLEOTIDE SEQUENCE [LARGE SCALE GENOMIC DNA]</scope>
    <source>
        <strain evidence="2">NBRC 103166</strain>
    </source>
</reference>
<organism evidence="1 2">
    <name type="scientific">Psychromonas marina</name>
    <dbReference type="NCBI Taxonomy" id="88364"/>
    <lineage>
        <taxon>Bacteria</taxon>
        <taxon>Pseudomonadati</taxon>
        <taxon>Pseudomonadota</taxon>
        <taxon>Gammaproteobacteria</taxon>
        <taxon>Alteromonadales</taxon>
        <taxon>Psychromonadaceae</taxon>
        <taxon>Psychromonas</taxon>
    </lineage>
</organism>
<dbReference type="EMBL" id="BSPQ01000025">
    <property type="protein sequence ID" value="GLS92492.1"/>
    <property type="molecule type" value="Genomic_DNA"/>
</dbReference>
<protein>
    <submittedName>
        <fullName evidence="1">Uncharacterized protein</fullName>
    </submittedName>
</protein>
<keyword evidence="2" id="KW-1185">Reference proteome</keyword>
<dbReference type="Proteomes" id="UP001157353">
    <property type="component" value="Unassembled WGS sequence"/>
</dbReference>
<name>A0ABQ6E508_9GAMM</name>
<evidence type="ECO:0000313" key="1">
    <source>
        <dbReference type="EMBL" id="GLS92492.1"/>
    </source>
</evidence>
<comment type="caution">
    <text evidence="1">The sequence shown here is derived from an EMBL/GenBank/DDBJ whole genome shotgun (WGS) entry which is preliminary data.</text>
</comment>
<accession>A0ABQ6E508</accession>
<sequence>MKQCKKLLPLLLKIKIGDNDENKGISTEFDSICFYNVGLYYSDSGAIRSGEKGESHDGGEQW</sequence>
<gene>
    <name evidence="1" type="ORF">GCM10007916_35640</name>
</gene>